<comment type="caution">
    <text evidence="2">The sequence shown here is derived from an EMBL/GenBank/DDBJ whole genome shotgun (WGS) entry which is preliminary data.</text>
</comment>
<organism evidence="2 3">
    <name type="scientific">Tegillarca granosa</name>
    <name type="common">Malaysian cockle</name>
    <name type="synonym">Anadara granosa</name>
    <dbReference type="NCBI Taxonomy" id="220873"/>
    <lineage>
        <taxon>Eukaryota</taxon>
        <taxon>Metazoa</taxon>
        <taxon>Spiralia</taxon>
        <taxon>Lophotrochozoa</taxon>
        <taxon>Mollusca</taxon>
        <taxon>Bivalvia</taxon>
        <taxon>Autobranchia</taxon>
        <taxon>Pteriomorphia</taxon>
        <taxon>Arcoida</taxon>
        <taxon>Arcoidea</taxon>
        <taxon>Arcidae</taxon>
        <taxon>Tegillarca</taxon>
    </lineage>
</organism>
<feature type="non-terminal residue" evidence="2">
    <location>
        <position position="147"/>
    </location>
</feature>
<keyword evidence="3" id="KW-1185">Reference proteome</keyword>
<dbReference type="InterPro" id="IPR018289">
    <property type="entry name" value="MULE_transposase_dom"/>
</dbReference>
<evidence type="ECO:0000259" key="1">
    <source>
        <dbReference type="Pfam" id="PF10551"/>
    </source>
</evidence>
<dbReference type="PANTHER" id="PTHR47160">
    <property type="entry name" value="PUTATIVE-RELATED"/>
    <property type="match status" value="1"/>
</dbReference>
<dbReference type="EMBL" id="JARBDR010000917">
    <property type="protein sequence ID" value="KAJ8303363.1"/>
    <property type="molecule type" value="Genomic_DNA"/>
</dbReference>
<dbReference type="Pfam" id="PF10551">
    <property type="entry name" value="MULE"/>
    <property type="match status" value="1"/>
</dbReference>
<feature type="domain" description="MULE transposase" evidence="1">
    <location>
        <begin position="3"/>
        <end position="94"/>
    </location>
</feature>
<accession>A0ABQ9EDG6</accession>
<proteinExistence type="predicted"/>
<evidence type="ECO:0000313" key="2">
    <source>
        <dbReference type="EMBL" id="KAJ8303363.1"/>
    </source>
</evidence>
<sequence length="147" mass="16884">MNGTFKIVRKPFVQLFSIDVFPKSGDGTKQVPVTVYMMSSRTKKDYKKISKNLLKLIPRSPIVKEFVVDFEIGTWRAIQSVFPSAKIKGCAFHCGQAIWQHVRSLGLQVRISNTVSFVSTFLSYTYEYIVPLQEQYKQLDSVYKFIG</sequence>
<evidence type="ECO:0000313" key="3">
    <source>
        <dbReference type="Proteomes" id="UP001217089"/>
    </source>
</evidence>
<gene>
    <name evidence="2" type="ORF">KUTeg_019759</name>
</gene>
<dbReference type="Proteomes" id="UP001217089">
    <property type="component" value="Unassembled WGS sequence"/>
</dbReference>
<dbReference type="PANTHER" id="PTHR47160:SF10">
    <property type="entry name" value="MULE TRANSPOSASE DOMAIN-CONTAINING PROTEIN"/>
    <property type="match status" value="1"/>
</dbReference>
<protein>
    <recommendedName>
        <fullName evidence="1">MULE transposase domain-containing protein</fullName>
    </recommendedName>
</protein>
<name>A0ABQ9EDG6_TEGGR</name>
<reference evidence="2 3" key="1">
    <citation type="submission" date="2022-12" db="EMBL/GenBank/DDBJ databases">
        <title>Chromosome-level genome of Tegillarca granosa.</title>
        <authorList>
            <person name="Kim J."/>
        </authorList>
    </citation>
    <scope>NUCLEOTIDE SEQUENCE [LARGE SCALE GENOMIC DNA]</scope>
    <source>
        <strain evidence="2">Teg-2019</strain>
        <tissue evidence="2">Adductor muscle</tissue>
    </source>
</reference>